<dbReference type="InterPro" id="IPR058512">
    <property type="entry name" value="DUF8199"/>
</dbReference>
<proteinExistence type="predicted"/>
<evidence type="ECO:0000313" key="1">
    <source>
        <dbReference type="EMBL" id="SMO44426.1"/>
    </source>
</evidence>
<name>A0A521BBG4_SACCC</name>
<sequence length="170" mass="19937">MIIREINKRFIAILTLAMFLLSTNGMVLFYHYCQHGSTVEYVMFMDSTYDQCRENATDHCHIHHPEKECCEQHNDKLNENFNEEHFCCSDHKTYTKTLKLKNEYNSSDRQAMPKPICLELFLSNISPGLSISNHTIFTTEGWRELPLEKPLFQYSGTQLVTLYRTLKIAC</sequence>
<reference evidence="1 2" key="1">
    <citation type="submission" date="2017-05" db="EMBL/GenBank/DDBJ databases">
        <authorList>
            <person name="Varghese N."/>
            <person name="Submissions S."/>
        </authorList>
    </citation>
    <scope>NUCLEOTIDE SEQUENCE [LARGE SCALE GENOMIC DNA]</scope>
    <source>
        <strain evidence="1 2">DSM 27040</strain>
    </source>
</reference>
<keyword evidence="2" id="KW-1185">Reference proteome</keyword>
<dbReference type="RefSeq" id="WP_142532173.1">
    <property type="nucleotide sequence ID" value="NZ_FXTB01000001.1"/>
</dbReference>
<accession>A0A521BBG4</accession>
<dbReference type="OrthoDB" id="1122972at2"/>
<dbReference type="EMBL" id="FXTB01000001">
    <property type="protein sequence ID" value="SMO44426.1"/>
    <property type="molecule type" value="Genomic_DNA"/>
</dbReference>
<protein>
    <submittedName>
        <fullName evidence="1">Uncharacterized protein</fullName>
    </submittedName>
</protein>
<evidence type="ECO:0000313" key="2">
    <source>
        <dbReference type="Proteomes" id="UP000319040"/>
    </source>
</evidence>
<organism evidence="1 2">
    <name type="scientific">Saccharicrinis carchari</name>
    <dbReference type="NCBI Taxonomy" id="1168039"/>
    <lineage>
        <taxon>Bacteria</taxon>
        <taxon>Pseudomonadati</taxon>
        <taxon>Bacteroidota</taxon>
        <taxon>Bacteroidia</taxon>
        <taxon>Marinilabiliales</taxon>
        <taxon>Marinilabiliaceae</taxon>
        <taxon>Saccharicrinis</taxon>
    </lineage>
</organism>
<gene>
    <name evidence="1" type="ORF">SAMN06265379_101848</name>
</gene>
<dbReference type="AlphaFoldDB" id="A0A521BBG4"/>
<dbReference type="Pfam" id="PF26622">
    <property type="entry name" value="DUF8199"/>
    <property type="match status" value="1"/>
</dbReference>
<dbReference type="Proteomes" id="UP000319040">
    <property type="component" value="Unassembled WGS sequence"/>
</dbReference>